<dbReference type="PANTHER" id="PTHR48111:SF67">
    <property type="entry name" value="TRANSCRIPTIONAL REGULATORY PROTEIN TCTD"/>
    <property type="match status" value="1"/>
</dbReference>
<proteinExistence type="predicted"/>
<dbReference type="InterPro" id="IPR011006">
    <property type="entry name" value="CheY-like_superfamily"/>
</dbReference>
<keyword evidence="1" id="KW-0805">Transcription regulation</keyword>
<evidence type="ECO:0000256" key="3">
    <source>
        <dbReference type="ARBA" id="ARBA00023163"/>
    </source>
</evidence>
<dbReference type="EMBL" id="JACIDW010000002">
    <property type="protein sequence ID" value="MBB3963286.1"/>
    <property type="molecule type" value="Genomic_DNA"/>
</dbReference>
<evidence type="ECO:0000256" key="2">
    <source>
        <dbReference type="ARBA" id="ARBA00023125"/>
    </source>
</evidence>
<dbReference type="Proteomes" id="UP000582090">
    <property type="component" value="Unassembled WGS sequence"/>
</dbReference>
<dbReference type="SUPFAM" id="SSF46894">
    <property type="entry name" value="C-terminal effector domain of the bipartite response regulators"/>
    <property type="match status" value="1"/>
</dbReference>
<evidence type="ECO:0000259" key="7">
    <source>
        <dbReference type="PROSITE" id="PS51755"/>
    </source>
</evidence>
<dbReference type="GO" id="GO:0000156">
    <property type="term" value="F:phosphorelay response regulator activity"/>
    <property type="evidence" value="ECO:0007669"/>
    <property type="project" value="TreeGrafter"/>
</dbReference>
<dbReference type="PANTHER" id="PTHR48111">
    <property type="entry name" value="REGULATOR OF RPOS"/>
    <property type="match status" value="1"/>
</dbReference>
<keyword evidence="2 5" id="KW-0238">DNA-binding</keyword>
<dbReference type="InterPro" id="IPR001867">
    <property type="entry name" value="OmpR/PhoB-type_DNA-bd"/>
</dbReference>
<evidence type="ECO:0000256" key="5">
    <source>
        <dbReference type="PROSITE-ProRule" id="PRU01091"/>
    </source>
</evidence>
<dbReference type="SUPFAM" id="SSF52172">
    <property type="entry name" value="CheY-like"/>
    <property type="match status" value="1"/>
</dbReference>
<dbReference type="SMART" id="SM00862">
    <property type="entry name" value="Trans_reg_C"/>
    <property type="match status" value="1"/>
</dbReference>
<feature type="domain" description="OmpR/PhoB-type" evidence="7">
    <location>
        <begin position="89"/>
        <end position="187"/>
    </location>
</feature>
<comment type="caution">
    <text evidence="8">The sequence shown here is derived from an EMBL/GenBank/DDBJ whole genome shotgun (WGS) entry which is preliminary data.</text>
</comment>
<dbReference type="Gene3D" id="1.10.10.10">
    <property type="entry name" value="Winged helix-like DNA-binding domain superfamily/Winged helix DNA-binding domain"/>
    <property type="match status" value="1"/>
</dbReference>
<dbReference type="Gene3D" id="6.10.250.690">
    <property type="match status" value="1"/>
</dbReference>
<protein>
    <submittedName>
        <fullName evidence="8">Two-component system OmpR family response regulator</fullName>
    </submittedName>
</protein>
<dbReference type="Pfam" id="PF00486">
    <property type="entry name" value="Trans_reg_C"/>
    <property type="match status" value="1"/>
</dbReference>
<dbReference type="AlphaFoldDB" id="A0A7W6CN29"/>
<evidence type="ECO:0000256" key="1">
    <source>
        <dbReference type="ARBA" id="ARBA00023015"/>
    </source>
</evidence>
<dbReference type="PROSITE" id="PS51755">
    <property type="entry name" value="OMPR_PHOB"/>
    <property type="match status" value="1"/>
</dbReference>
<reference evidence="8 9" key="1">
    <citation type="submission" date="2020-08" db="EMBL/GenBank/DDBJ databases">
        <title>Genomic Encyclopedia of Type Strains, Phase IV (KMG-IV): sequencing the most valuable type-strain genomes for metagenomic binning, comparative biology and taxonomic classification.</title>
        <authorList>
            <person name="Goeker M."/>
        </authorList>
    </citation>
    <scope>NUCLEOTIDE SEQUENCE [LARGE SCALE GENOMIC DNA]</scope>
    <source>
        <strain evidence="8 9">DSM 26575</strain>
    </source>
</reference>
<evidence type="ECO:0000313" key="8">
    <source>
        <dbReference type="EMBL" id="MBB3963286.1"/>
    </source>
</evidence>
<feature type="DNA-binding region" description="OmpR/PhoB-type" evidence="5">
    <location>
        <begin position="89"/>
        <end position="187"/>
    </location>
</feature>
<gene>
    <name evidence="8" type="ORF">GGQ67_000911</name>
</gene>
<name>A0A7W6CN29_9HYPH</name>
<dbReference type="InterPro" id="IPR039420">
    <property type="entry name" value="WalR-like"/>
</dbReference>
<keyword evidence="3" id="KW-0804">Transcription</keyword>
<dbReference type="GO" id="GO:0000976">
    <property type="term" value="F:transcription cis-regulatory region binding"/>
    <property type="evidence" value="ECO:0007669"/>
    <property type="project" value="TreeGrafter"/>
</dbReference>
<evidence type="ECO:0000256" key="4">
    <source>
        <dbReference type="PROSITE-ProRule" id="PRU00169"/>
    </source>
</evidence>
<dbReference type="PROSITE" id="PS50110">
    <property type="entry name" value="RESPONSE_REGULATORY"/>
    <property type="match status" value="1"/>
</dbReference>
<organism evidence="8 9">
    <name type="scientific">Rhizobium metallidurans</name>
    <dbReference type="NCBI Taxonomy" id="1265931"/>
    <lineage>
        <taxon>Bacteria</taxon>
        <taxon>Pseudomonadati</taxon>
        <taxon>Pseudomonadota</taxon>
        <taxon>Alphaproteobacteria</taxon>
        <taxon>Hyphomicrobiales</taxon>
        <taxon>Rhizobiaceae</taxon>
        <taxon>Rhizobium/Agrobacterium group</taxon>
        <taxon>Rhizobium</taxon>
    </lineage>
</organism>
<dbReference type="CDD" id="cd00383">
    <property type="entry name" value="trans_reg_C"/>
    <property type="match status" value="1"/>
</dbReference>
<dbReference type="InterPro" id="IPR016032">
    <property type="entry name" value="Sig_transdc_resp-reg_C-effctor"/>
</dbReference>
<dbReference type="InterPro" id="IPR001789">
    <property type="entry name" value="Sig_transdc_resp-reg_receiver"/>
</dbReference>
<dbReference type="GO" id="GO:0005829">
    <property type="term" value="C:cytosol"/>
    <property type="evidence" value="ECO:0007669"/>
    <property type="project" value="TreeGrafter"/>
</dbReference>
<accession>A0A7W6CN29</accession>
<feature type="domain" description="Response regulatory" evidence="6">
    <location>
        <begin position="1"/>
        <end position="81"/>
    </location>
</feature>
<dbReference type="Gene3D" id="3.40.50.2300">
    <property type="match status" value="1"/>
</dbReference>
<keyword evidence="4" id="KW-0597">Phosphoprotein</keyword>
<dbReference type="GO" id="GO:0032993">
    <property type="term" value="C:protein-DNA complex"/>
    <property type="evidence" value="ECO:0007669"/>
    <property type="project" value="TreeGrafter"/>
</dbReference>
<dbReference type="SMART" id="SM00448">
    <property type="entry name" value="REC"/>
    <property type="match status" value="1"/>
</dbReference>
<keyword evidence="9" id="KW-1185">Reference proteome</keyword>
<sequence>MEALRTVEYDGMILDLGLPTLDGLDVLKRQRMQKGRSLPVIILTARDQISDRLTGLNSGADDYLVKPFDILELEARLRAVLRRPGARIDEVLTVGNVSVDVARWDVRIDGNTVELARREFVLLEELARVYPGVMAKDRLEDRLYSFDEIVTPNATEAVVSRLRRKLIAAHATARIATVRGIGYRLLPGEDVEVD</sequence>
<dbReference type="Pfam" id="PF00072">
    <property type="entry name" value="Response_reg"/>
    <property type="match status" value="1"/>
</dbReference>
<evidence type="ECO:0000259" key="6">
    <source>
        <dbReference type="PROSITE" id="PS50110"/>
    </source>
</evidence>
<feature type="modified residue" description="4-aspartylphosphate" evidence="4">
    <location>
        <position position="15"/>
    </location>
</feature>
<dbReference type="InterPro" id="IPR036388">
    <property type="entry name" value="WH-like_DNA-bd_sf"/>
</dbReference>
<evidence type="ECO:0000313" key="9">
    <source>
        <dbReference type="Proteomes" id="UP000582090"/>
    </source>
</evidence>
<dbReference type="GO" id="GO:0006355">
    <property type="term" value="P:regulation of DNA-templated transcription"/>
    <property type="evidence" value="ECO:0007669"/>
    <property type="project" value="InterPro"/>
</dbReference>